<feature type="region of interest" description="Disordered" evidence="1">
    <location>
        <begin position="95"/>
        <end position="131"/>
    </location>
</feature>
<reference evidence="4 5" key="1">
    <citation type="submission" date="2016-09" db="EMBL/GenBank/DDBJ databases">
        <authorList>
            <person name="Capua I."/>
            <person name="De Benedictis P."/>
            <person name="Joannis T."/>
            <person name="Lombin L.H."/>
            <person name="Cattoli G."/>
        </authorList>
    </citation>
    <scope>NUCLEOTIDE SEQUENCE [LARGE SCALE GENOMIC DNA]</scope>
    <source>
        <strain evidence="4 5">LMG 25899</strain>
    </source>
</reference>
<dbReference type="Gene3D" id="3.10.350.10">
    <property type="entry name" value="LysM domain"/>
    <property type="match status" value="1"/>
</dbReference>
<dbReference type="SUPFAM" id="SSF54106">
    <property type="entry name" value="LysM domain"/>
    <property type="match status" value="1"/>
</dbReference>
<dbReference type="InterPro" id="IPR036779">
    <property type="entry name" value="LysM_dom_sf"/>
</dbReference>
<feature type="compositionally biased region" description="Polar residues" evidence="1">
    <location>
        <begin position="99"/>
        <end position="109"/>
    </location>
</feature>
<sequence length="177" mass="20334">MENKNSTRRDRYQKDIAVMKKSKARQYLLIVLGNSLAYLGIFLVLLFFYENMKIHNHKIAEFEEKLNNFSLTNFSNQENPSVAEQNKEPIIDEKDRQNQETSHVNSQESAPLVESALEDNNHPESSSTQQEVAHYVVKEGDSLSRIAEQNNLSLTTLMQMNNLNDHTILPGISLRVK</sequence>
<keyword evidence="5" id="KW-1185">Reference proteome</keyword>
<dbReference type="InterPro" id="IPR018392">
    <property type="entry name" value="LysM"/>
</dbReference>
<dbReference type="CDD" id="cd00118">
    <property type="entry name" value="LysM"/>
    <property type="match status" value="1"/>
</dbReference>
<dbReference type="AlphaFoldDB" id="A0A1E5KXJ0"/>
<dbReference type="PROSITE" id="PS51782">
    <property type="entry name" value="LYSM"/>
    <property type="match status" value="1"/>
</dbReference>
<accession>A0A1E5KXJ0</accession>
<keyword evidence="2" id="KW-1133">Transmembrane helix</keyword>
<dbReference type="Proteomes" id="UP000095256">
    <property type="component" value="Unassembled WGS sequence"/>
</dbReference>
<dbReference type="EMBL" id="MIEK01000019">
    <property type="protein sequence ID" value="OEH82592.1"/>
    <property type="molecule type" value="Genomic_DNA"/>
</dbReference>
<evidence type="ECO:0000256" key="2">
    <source>
        <dbReference type="SAM" id="Phobius"/>
    </source>
</evidence>
<dbReference type="STRING" id="762845.BCR26_12675"/>
<gene>
    <name evidence="4" type="ORF">BCR26_12675</name>
</gene>
<dbReference type="RefSeq" id="WP_069698420.1">
    <property type="nucleotide sequence ID" value="NZ_JAGGMA010000021.1"/>
</dbReference>
<evidence type="ECO:0000256" key="1">
    <source>
        <dbReference type="SAM" id="MobiDB-lite"/>
    </source>
</evidence>
<proteinExistence type="predicted"/>
<dbReference type="Pfam" id="PF01476">
    <property type="entry name" value="LysM"/>
    <property type="match status" value="1"/>
</dbReference>
<dbReference type="OrthoDB" id="9813368at2"/>
<evidence type="ECO:0000313" key="4">
    <source>
        <dbReference type="EMBL" id="OEH82592.1"/>
    </source>
</evidence>
<evidence type="ECO:0000259" key="3">
    <source>
        <dbReference type="PROSITE" id="PS51782"/>
    </source>
</evidence>
<feature type="domain" description="LysM" evidence="3">
    <location>
        <begin position="133"/>
        <end position="176"/>
    </location>
</feature>
<keyword evidence="2" id="KW-0472">Membrane</keyword>
<dbReference type="SMART" id="SM00257">
    <property type="entry name" value="LysM"/>
    <property type="match status" value="1"/>
</dbReference>
<keyword evidence="2" id="KW-0812">Transmembrane</keyword>
<feature type="transmembrane region" description="Helical" evidence="2">
    <location>
        <begin position="27"/>
        <end position="49"/>
    </location>
</feature>
<protein>
    <recommendedName>
        <fullName evidence="3">LysM domain-containing protein</fullName>
    </recommendedName>
</protein>
<name>A0A1E5KXJ0_9ENTE</name>
<comment type="caution">
    <text evidence="4">The sequence shown here is derived from an EMBL/GenBank/DDBJ whole genome shotgun (WGS) entry which is preliminary data.</text>
</comment>
<organism evidence="4 5">
    <name type="scientific">Enterococcus rivorum</name>
    <dbReference type="NCBI Taxonomy" id="762845"/>
    <lineage>
        <taxon>Bacteria</taxon>
        <taxon>Bacillati</taxon>
        <taxon>Bacillota</taxon>
        <taxon>Bacilli</taxon>
        <taxon>Lactobacillales</taxon>
        <taxon>Enterococcaceae</taxon>
        <taxon>Enterococcus</taxon>
    </lineage>
</organism>
<evidence type="ECO:0000313" key="5">
    <source>
        <dbReference type="Proteomes" id="UP000095256"/>
    </source>
</evidence>